<name>A0AAD7JJX2_9AGAR</name>
<sequence>MSSKPHPFVVLPLELQDLVFSYLVPSSLLSVCLSSRQLKAFAERRLLEEVQVAVDHSLLNFVSSLTPERAAWVRILKILPLKSARPGSLCPGCPICVRPMSMLPTPNGGASACWRHYIFQSALVKLLRETAPMLTSLTYEVGDSRVFDRTLNYPRLLSVTASCRYSGEVANFDSGAASFIARHPRLRDIEIPTSPTFLSYHSTVLYCPLHWAVNLSNAPNISPTVMSLKLPTNPGQDITALALRASRSRLAEQLECLILFGESDDTLLCLEAFILHSRVLKTISIIVISDRFDFAALVKILHGKELTRFTLRGRCLNYDNVNQAVLNQLPAKHLDIGLTKYSRSTTGRFIVVSPVGNPRAAMPAVS</sequence>
<accession>A0AAD7JJX2</accession>
<protein>
    <recommendedName>
        <fullName evidence="1">F-box domain-containing protein</fullName>
    </recommendedName>
</protein>
<feature type="domain" description="F-box" evidence="1">
    <location>
        <begin position="5"/>
        <end position="50"/>
    </location>
</feature>
<evidence type="ECO:0000313" key="2">
    <source>
        <dbReference type="EMBL" id="KAJ7764881.1"/>
    </source>
</evidence>
<dbReference type="SUPFAM" id="SSF81383">
    <property type="entry name" value="F-box domain"/>
    <property type="match status" value="1"/>
</dbReference>
<keyword evidence="3" id="KW-1185">Reference proteome</keyword>
<proteinExistence type="predicted"/>
<comment type="caution">
    <text evidence="2">The sequence shown here is derived from an EMBL/GenBank/DDBJ whole genome shotgun (WGS) entry which is preliminary data.</text>
</comment>
<dbReference type="EMBL" id="JARKIB010000027">
    <property type="protein sequence ID" value="KAJ7764881.1"/>
    <property type="molecule type" value="Genomic_DNA"/>
</dbReference>
<evidence type="ECO:0000313" key="3">
    <source>
        <dbReference type="Proteomes" id="UP001215598"/>
    </source>
</evidence>
<dbReference type="PROSITE" id="PS50181">
    <property type="entry name" value="FBOX"/>
    <property type="match status" value="1"/>
</dbReference>
<reference evidence="2" key="1">
    <citation type="submission" date="2023-03" db="EMBL/GenBank/DDBJ databases">
        <title>Massive genome expansion in bonnet fungi (Mycena s.s.) driven by repeated elements and novel gene families across ecological guilds.</title>
        <authorList>
            <consortium name="Lawrence Berkeley National Laboratory"/>
            <person name="Harder C.B."/>
            <person name="Miyauchi S."/>
            <person name="Viragh M."/>
            <person name="Kuo A."/>
            <person name="Thoen E."/>
            <person name="Andreopoulos B."/>
            <person name="Lu D."/>
            <person name="Skrede I."/>
            <person name="Drula E."/>
            <person name="Henrissat B."/>
            <person name="Morin E."/>
            <person name="Kohler A."/>
            <person name="Barry K."/>
            <person name="LaButti K."/>
            <person name="Morin E."/>
            <person name="Salamov A."/>
            <person name="Lipzen A."/>
            <person name="Mereny Z."/>
            <person name="Hegedus B."/>
            <person name="Baldrian P."/>
            <person name="Stursova M."/>
            <person name="Weitz H."/>
            <person name="Taylor A."/>
            <person name="Grigoriev I.V."/>
            <person name="Nagy L.G."/>
            <person name="Martin F."/>
            <person name="Kauserud H."/>
        </authorList>
    </citation>
    <scope>NUCLEOTIDE SEQUENCE</scope>
    <source>
        <strain evidence="2">CBHHK182m</strain>
    </source>
</reference>
<evidence type="ECO:0000259" key="1">
    <source>
        <dbReference type="PROSITE" id="PS50181"/>
    </source>
</evidence>
<dbReference type="AlphaFoldDB" id="A0AAD7JJX2"/>
<organism evidence="2 3">
    <name type="scientific">Mycena metata</name>
    <dbReference type="NCBI Taxonomy" id="1033252"/>
    <lineage>
        <taxon>Eukaryota</taxon>
        <taxon>Fungi</taxon>
        <taxon>Dikarya</taxon>
        <taxon>Basidiomycota</taxon>
        <taxon>Agaricomycotina</taxon>
        <taxon>Agaricomycetes</taxon>
        <taxon>Agaricomycetidae</taxon>
        <taxon>Agaricales</taxon>
        <taxon>Marasmiineae</taxon>
        <taxon>Mycenaceae</taxon>
        <taxon>Mycena</taxon>
    </lineage>
</organism>
<dbReference type="Proteomes" id="UP001215598">
    <property type="component" value="Unassembled WGS sequence"/>
</dbReference>
<dbReference type="InterPro" id="IPR001810">
    <property type="entry name" value="F-box_dom"/>
</dbReference>
<gene>
    <name evidence="2" type="ORF">B0H16DRAFT_1883454</name>
</gene>
<dbReference type="InterPro" id="IPR036047">
    <property type="entry name" value="F-box-like_dom_sf"/>
</dbReference>